<dbReference type="InterPro" id="IPR011530">
    <property type="entry name" value="rRNA_adenine_dimethylase"/>
</dbReference>
<dbReference type="OrthoDB" id="9814755at2"/>
<proteinExistence type="inferred from homology"/>
<evidence type="ECO:0000256" key="5">
    <source>
        <dbReference type="ARBA" id="ARBA00022691"/>
    </source>
</evidence>
<evidence type="ECO:0000256" key="7">
    <source>
        <dbReference type="HAMAP-Rule" id="MF_00607"/>
    </source>
</evidence>
<evidence type="ECO:0000313" key="10">
    <source>
        <dbReference type="EMBL" id="TCG11550.1"/>
    </source>
</evidence>
<dbReference type="GO" id="GO:0052908">
    <property type="term" value="F:16S rRNA (adenine(1518)-N(6)/adenine(1519)-N(6))-dimethyltransferase activity"/>
    <property type="evidence" value="ECO:0007669"/>
    <property type="project" value="UniProtKB-EC"/>
</dbReference>
<evidence type="ECO:0000259" key="9">
    <source>
        <dbReference type="SMART" id="SM00650"/>
    </source>
</evidence>
<feature type="binding site" evidence="7 8">
    <location>
        <position position="27"/>
    </location>
    <ligand>
        <name>S-adenosyl-L-methionine</name>
        <dbReference type="ChEBI" id="CHEBI:59789"/>
    </ligand>
</feature>
<dbReference type="EC" id="2.1.1.182" evidence="7"/>
<evidence type="ECO:0000256" key="2">
    <source>
        <dbReference type="ARBA" id="ARBA00022552"/>
    </source>
</evidence>
<dbReference type="Gene3D" id="1.10.8.100">
    <property type="entry name" value="Ribosomal RNA adenine dimethylase-like, domain 2"/>
    <property type="match status" value="1"/>
</dbReference>
<dbReference type="EMBL" id="PSZO01000005">
    <property type="protein sequence ID" value="TCG11550.1"/>
    <property type="molecule type" value="Genomic_DNA"/>
</dbReference>
<evidence type="ECO:0000256" key="4">
    <source>
        <dbReference type="ARBA" id="ARBA00022679"/>
    </source>
</evidence>
<dbReference type="PANTHER" id="PTHR11727">
    <property type="entry name" value="DIMETHYLADENOSINE TRANSFERASE"/>
    <property type="match status" value="1"/>
</dbReference>
<dbReference type="InterPro" id="IPR029063">
    <property type="entry name" value="SAM-dependent_MTases_sf"/>
</dbReference>
<dbReference type="PANTHER" id="PTHR11727:SF7">
    <property type="entry name" value="DIMETHYLADENOSINE TRANSFERASE-RELATED"/>
    <property type="match status" value="1"/>
</dbReference>
<dbReference type="InterPro" id="IPR001737">
    <property type="entry name" value="KsgA/Erm"/>
</dbReference>
<comment type="function">
    <text evidence="7">Specifically dimethylates two adjacent adenosines (A1518 and A1519) in the loop of a conserved hairpin near the 3'-end of 16S rRNA in the 30S particle. May play a critical role in biogenesis of 30S subunits.</text>
</comment>
<comment type="catalytic activity">
    <reaction evidence="7">
        <text>adenosine(1518)/adenosine(1519) in 16S rRNA + 4 S-adenosyl-L-methionine = N(6)-dimethyladenosine(1518)/N(6)-dimethyladenosine(1519) in 16S rRNA + 4 S-adenosyl-L-homocysteine + 4 H(+)</text>
        <dbReference type="Rhea" id="RHEA:19609"/>
        <dbReference type="Rhea" id="RHEA-COMP:10232"/>
        <dbReference type="Rhea" id="RHEA-COMP:10233"/>
        <dbReference type="ChEBI" id="CHEBI:15378"/>
        <dbReference type="ChEBI" id="CHEBI:57856"/>
        <dbReference type="ChEBI" id="CHEBI:59789"/>
        <dbReference type="ChEBI" id="CHEBI:74411"/>
        <dbReference type="ChEBI" id="CHEBI:74493"/>
        <dbReference type="EC" id="2.1.1.182"/>
    </reaction>
</comment>
<dbReference type="PROSITE" id="PS51689">
    <property type="entry name" value="SAM_RNA_A_N6_MT"/>
    <property type="match status" value="1"/>
</dbReference>
<evidence type="ECO:0000256" key="6">
    <source>
        <dbReference type="ARBA" id="ARBA00022884"/>
    </source>
</evidence>
<dbReference type="HAMAP" id="MF_00607">
    <property type="entry name" value="16SrRNA_methyltr_A"/>
    <property type="match status" value="1"/>
</dbReference>
<keyword evidence="3 7" id="KW-0489">Methyltransferase</keyword>
<comment type="subcellular location">
    <subcellularLocation>
        <location evidence="7">Cytoplasm</location>
    </subcellularLocation>
</comment>
<name>A0A4R0XSX7_9MOLU</name>
<keyword evidence="5 7" id="KW-0949">S-adenosyl-L-methionine</keyword>
<feature type="binding site" evidence="7 8">
    <location>
        <position position="53"/>
    </location>
    <ligand>
        <name>S-adenosyl-L-methionine</name>
        <dbReference type="ChEBI" id="CHEBI:59789"/>
    </ligand>
</feature>
<gene>
    <name evidence="7" type="primary">rsmA</name>
    <name evidence="7" type="synonym">ksgA</name>
    <name evidence="10" type="ORF">C4B24_01735</name>
</gene>
<comment type="caution">
    <text evidence="10">The sequence shown here is derived from an EMBL/GenBank/DDBJ whole genome shotgun (WGS) entry which is preliminary data.</text>
</comment>
<dbReference type="InterPro" id="IPR020596">
    <property type="entry name" value="rRNA_Ade_Mease_Trfase_CS"/>
</dbReference>
<protein>
    <recommendedName>
        <fullName evidence="7">Ribosomal RNA small subunit methyltransferase A</fullName>
        <ecNumber evidence="7">2.1.1.182</ecNumber>
    </recommendedName>
    <alternativeName>
        <fullName evidence="7">16S rRNA (adenine(1518)-N(6)/adenine(1519)-N(6))-dimethyltransferase</fullName>
    </alternativeName>
    <alternativeName>
        <fullName evidence="7">16S rRNA dimethyladenosine transferase</fullName>
    </alternativeName>
    <alternativeName>
        <fullName evidence="7">16S rRNA dimethylase</fullName>
    </alternativeName>
    <alternativeName>
        <fullName evidence="7">S-adenosylmethionine-6-N', N'-adenosyl(rRNA) dimethyltransferase</fullName>
    </alternativeName>
</protein>
<keyword evidence="6 7" id="KW-0694">RNA-binding</keyword>
<feature type="binding site" evidence="7 8">
    <location>
        <position position="98"/>
    </location>
    <ligand>
        <name>S-adenosyl-L-methionine</name>
        <dbReference type="ChEBI" id="CHEBI:59789"/>
    </ligand>
</feature>
<dbReference type="Gene3D" id="3.40.50.150">
    <property type="entry name" value="Vaccinia Virus protein VP39"/>
    <property type="match status" value="1"/>
</dbReference>
<dbReference type="SUPFAM" id="SSF53335">
    <property type="entry name" value="S-adenosyl-L-methionine-dependent methyltransferases"/>
    <property type="match status" value="1"/>
</dbReference>
<keyword evidence="1 7" id="KW-0963">Cytoplasm</keyword>
<dbReference type="GO" id="GO:0005829">
    <property type="term" value="C:cytosol"/>
    <property type="evidence" value="ECO:0007669"/>
    <property type="project" value="TreeGrafter"/>
</dbReference>
<evidence type="ECO:0000256" key="3">
    <source>
        <dbReference type="ARBA" id="ARBA00022603"/>
    </source>
</evidence>
<accession>A0A4R0XSX7</accession>
<dbReference type="Pfam" id="PF00398">
    <property type="entry name" value="RrnaAD"/>
    <property type="match status" value="1"/>
</dbReference>
<feature type="binding site" evidence="7 8">
    <location>
        <position position="74"/>
    </location>
    <ligand>
        <name>S-adenosyl-L-methionine</name>
        <dbReference type="ChEBI" id="CHEBI:59789"/>
    </ligand>
</feature>
<keyword evidence="11" id="KW-1185">Reference proteome</keyword>
<feature type="domain" description="Ribosomal RNA adenine methylase transferase N-terminal" evidence="9">
    <location>
        <begin position="34"/>
        <end position="200"/>
    </location>
</feature>
<sequence>MLTLNKIKEIQEKYELQVHAKKRFGQNFLIDENVLKHIIEVADIKGKEVIEVGPGMGSLTVFVIPEAKKLTAYEIDRDMVKVLNGEIKEKNFELIEGDFLKQELDWEDQKTLVANLPYYITSDILFKLFENVDKFDRAIIMIQNEVADRLSAPVGSKQYGKLTISTNYFATVKKEFVVKPSSFSPAPKVNSAIVSLTFNKKQELDNKEFLVFVKKSFTQRRKTLFNNWKLIMSPEKARELIMFLELPEAIRPQNLTVEHYKKAFTEYKKYVEQPVK</sequence>
<dbReference type="FunFam" id="3.40.50.150:FF:000023">
    <property type="entry name" value="Ribosomal RNA small subunit methyltransferase A"/>
    <property type="match status" value="1"/>
</dbReference>
<organism evidence="10 11">
    <name type="scientific">Mycoplasma marinum</name>
    <dbReference type="NCBI Taxonomy" id="1937190"/>
    <lineage>
        <taxon>Bacteria</taxon>
        <taxon>Bacillati</taxon>
        <taxon>Mycoplasmatota</taxon>
        <taxon>Mollicutes</taxon>
        <taxon>Mycoplasmataceae</taxon>
        <taxon>Mycoplasma</taxon>
    </lineage>
</organism>
<feature type="binding site" evidence="7 8">
    <location>
        <position position="29"/>
    </location>
    <ligand>
        <name>S-adenosyl-L-methionine</name>
        <dbReference type="ChEBI" id="CHEBI:59789"/>
    </ligand>
</feature>
<feature type="binding site" evidence="7 8">
    <location>
        <position position="115"/>
    </location>
    <ligand>
        <name>S-adenosyl-L-methionine</name>
        <dbReference type="ChEBI" id="CHEBI:59789"/>
    </ligand>
</feature>
<dbReference type="SMART" id="SM00650">
    <property type="entry name" value="rADc"/>
    <property type="match status" value="1"/>
</dbReference>
<dbReference type="NCBIfam" id="TIGR00755">
    <property type="entry name" value="ksgA"/>
    <property type="match status" value="1"/>
</dbReference>
<comment type="similarity">
    <text evidence="7">Belongs to the class I-like SAM-binding methyltransferase superfamily. rRNA adenine N(6)-methyltransferase family. RsmA subfamily.</text>
</comment>
<dbReference type="PROSITE" id="PS01131">
    <property type="entry name" value="RRNA_A_DIMETH"/>
    <property type="match status" value="1"/>
</dbReference>
<evidence type="ECO:0000313" key="11">
    <source>
        <dbReference type="Proteomes" id="UP000294192"/>
    </source>
</evidence>
<dbReference type="InterPro" id="IPR023165">
    <property type="entry name" value="rRNA_Ade_diMease-like_C"/>
</dbReference>
<evidence type="ECO:0000256" key="8">
    <source>
        <dbReference type="PROSITE-ProRule" id="PRU01026"/>
    </source>
</evidence>
<reference evidence="10 11" key="1">
    <citation type="submission" date="2018-02" db="EMBL/GenBank/DDBJ databases">
        <title>Mycoplasma marinum and Mycoplasma todarodis sp. nov., moderately halophilic and psychrotolerant mycoplasmas isolated from cephalopods.</title>
        <authorList>
            <person name="Viver T."/>
        </authorList>
    </citation>
    <scope>NUCLEOTIDE SEQUENCE [LARGE SCALE GENOMIC DNA]</scope>
    <source>
        <strain evidence="10 11">PE</strain>
    </source>
</reference>
<dbReference type="Proteomes" id="UP000294192">
    <property type="component" value="Unassembled WGS sequence"/>
</dbReference>
<dbReference type="RefSeq" id="WP_131598748.1">
    <property type="nucleotide sequence ID" value="NZ_CBDBYK010000008.1"/>
</dbReference>
<evidence type="ECO:0000256" key="1">
    <source>
        <dbReference type="ARBA" id="ARBA00022490"/>
    </source>
</evidence>
<keyword evidence="2 7" id="KW-0698">rRNA processing</keyword>
<keyword evidence="4 7" id="KW-0808">Transferase</keyword>
<dbReference type="AlphaFoldDB" id="A0A4R0XSX7"/>
<dbReference type="GO" id="GO:0003723">
    <property type="term" value="F:RNA binding"/>
    <property type="evidence" value="ECO:0007669"/>
    <property type="project" value="UniProtKB-UniRule"/>
</dbReference>
<dbReference type="InterPro" id="IPR020598">
    <property type="entry name" value="rRNA_Ade_methylase_Trfase_N"/>
</dbReference>